<proteinExistence type="inferred from homology"/>
<dbReference type="InterPro" id="IPR036553">
    <property type="entry name" value="RPTC_insert"/>
</dbReference>
<evidence type="ECO:0000313" key="11">
    <source>
        <dbReference type="Proteomes" id="UP000079169"/>
    </source>
</evidence>
<dbReference type="NCBIfam" id="TIGR03399">
    <property type="entry name" value="RNA_3prim_cycl"/>
    <property type="match status" value="1"/>
</dbReference>
<dbReference type="STRING" id="121845.A0A1S3DHW5"/>
<keyword evidence="5 8" id="KW-0547">Nucleotide-binding</keyword>
<evidence type="ECO:0000256" key="3">
    <source>
        <dbReference type="ARBA" id="ARBA00021428"/>
    </source>
</evidence>
<dbReference type="Gene3D" id="3.65.10.20">
    <property type="entry name" value="RNA 3'-terminal phosphate cyclase domain"/>
    <property type="match status" value="1"/>
</dbReference>
<reference evidence="12" key="1">
    <citation type="submission" date="2025-08" db="UniProtKB">
        <authorList>
            <consortium name="RefSeq"/>
        </authorList>
    </citation>
    <scope>IDENTIFICATION</scope>
</reference>
<feature type="domain" description="RNA 3'-terminal phosphate cyclase" evidence="9">
    <location>
        <begin position="18"/>
        <end position="346"/>
    </location>
</feature>
<accession>A0A1S3DHW5</accession>
<comment type="catalytic activity">
    <reaction evidence="6">
        <text>a 3'-end 3'-phospho-ribonucleotide-RNA + ATP = a 3'-end 2',3'-cyclophospho-ribonucleotide-RNA + AMP + diphosphate</text>
        <dbReference type="Rhea" id="RHEA:23976"/>
        <dbReference type="Rhea" id="RHEA-COMP:10463"/>
        <dbReference type="Rhea" id="RHEA-COMP:10464"/>
        <dbReference type="ChEBI" id="CHEBI:30616"/>
        <dbReference type="ChEBI" id="CHEBI:33019"/>
        <dbReference type="ChEBI" id="CHEBI:83062"/>
        <dbReference type="ChEBI" id="CHEBI:83064"/>
        <dbReference type="ChEBI" id="CHEBI:456215"/>
        <dbReference type="EC" id="6.5.1.4"/>
    </reaction>
</comment>
<evidence type="ECO:0000256" key="8">
    <source>
        <dbReference type="PIRSR" id="PIRSR005378-2"/>
    </source>
</evidence>
<evidence type="ECO:0000259" key="9">
    <source>
        <dbReference type="Pfam" id="PF01137"/>
    </source>
</evidence>
<sequence length="374" mass="40841">MSVFQTGPDVLNIDGSVLEGGGQILRMAMVFSGLLHRPIHVFNIRAGRVKPGLAAQHLNGLIVAKDICQGRLENAHIGSTEIIFYPGNITSGNFYADSKTAGSVTLIMQVALPLLLFSSGQSQLIVKGGTNADMAPPIDYYIHLWRPVFCHFFNFNIDIHDVRRGFFPKGGGEVNVDVTPVQYIRPIELTQRGELTAVWGHAFVAGGVKMNTAQTMADTAYDYLVKSYPDFKTKLKITTYQLSSDKAIGNGSGVYIFAATSTGARYSGGCNGSPRTSPGECGLNAAKELWSSLCENICFDEHTQDQLIVMMALAKGTSRVRVGQISLHTRTAIHIAELMTSAKFNIIEHEDKSCIIECQGMGFVNKNWGRKTFH</sequence>
<dbReference type="Pfam" id="PF01137">
    <property type="entry name" value="RTC"/>
    <property type="match status" value="1"/>
</dbReference>
<dbReference type="OMA" id="WSPPIDY"/>
<gene>
    <name evidence="12" type="primary">LOC103518901</name>
</gene>
<dbReference type="GO" id="GO:0005524">
    <property type="term" value="F:ATP binding"/>
    <property type="evidence" value="ECO:0007669"/>
    <property type="project" value="UniProtKB-KW"/>
</dbReference>
<dbReference type="EC" id="6.5.1.4" evidence="2"/>
<keyword evidence="8" id="KW-0067">ATP-binding</keyword>
<dbReference type="GO" id="GO:0005634">
    <property type="term" value="C:nucleus"/>
    <property type="evidence" value="ECO:0007669"/>
    <property type="project" value="TreeGrafter"/>
</dbReference>
<feature type="active site" description="Tele-AMP-histidine intermediate" evidence="7">
    <location>
        <position position="328"/>
    </location>
</feature>
<dbReference type="GO" id="GO:0003963">
    <property type="term" value="F:RNA-3'-phosphate cyclase activity"/>
    <property type="evidence" value="ECO:0007669"/>
    <property type="project" value="UniProtKB-EC"/>
</dbReference>
<dbReference type="InterPro" id="IPR013792">
    <property type="entry name" value="RNA3'P_cycl/enolpyr_Trfase_a/b"/>
</dbReference>
<dbReference type="SUPFAM" id="SSF55205">
    <property type="entry name" value="EPT/RTPC-like"/>
    <property type="match status" value="2"/>
</dbReference>
<dbReference type="Gene3D" id="3.30.360.20">
    <property type="entry name" value="RNA 3'-terminal phosphate cyclase, insert domain"/>
    <property type="match status" value="1"/>
</dbReference>
<dbReference type="GO" id="GO:0006396">
    <property type="term" value="P:RNA processing"/>
    <property type="evidence" value="ECO:0007669"/>
    <property type="project" value="InterPro"/>
</dbReference>
<evidence type="ECO:0000256" key="5">
    <source>
        <dbReference type="ARBA" id="ARBA00022741"/>
    </source>
</evidence>
<comment type="similarity">
    <text evidence="1">Belongs to the RNA 3'-terminal cyclase family. Type 1 subfamily.</text>
</comment>
<dbReference type="PANTHER" id="PTHR11096:SF0">
    <property type="entry name" value="RNA 3'-TERMINAL PHOSPHATE CYCLASE"/>
    <property type="match status" value="1"/>
</dbReference>
<organism evidence="11 12">
    <name type="scientific">Diaphorina citri</name>
    <name type="common">Asian citrus psyllid</name>
    <dbReference type="NCBI Taxonomy" id="121845"/>
    <lineage>
        <taxon>Eukaryota</taxon>
        <taxon>Metazoa</taxon>
        <taxon>Ecdysozoa</taxon>
        <taxon>Arthropoda</taxon>
        <taxon>Hexapoda</taxon>
        <taxon>Insecta</taxon>
        <taxon>Pterygota</taxon>
        <taxon>Neoptera</taxon>
        <taxon>Paraneoptera</taxon>
        <taxon>Hemiptera</taxon>
        <taxon>Sternorrhyncha</taxon>
        <taxon>Psylloidea</taxon>
        <taxon>Psyllidae</taxon>
        <taxon>Diaphorininae</taxon>
        <taxon>Diaphorina</taxon>
    </lineage>
</organism>
<name>A0A1S3DHW5_DIACI</name>
<keyword evidence="4" id="KW-0436">Ligase</keyword>
<dbReference type="InterPro" id="IPR017770">
    <property type="entry name" value="RNA3'_term_phos_cyc_type_1"/>
</dbReference>
<evidence type="ECO:0000313" key="12">
    <source>
        <dbReference type="RefSeq" id="XP_008482235.1"/>
    </source>
</evidence>
<dbReference type="PANTHER" id="PTHR11096">
    <property type="entry name" value="RNA 3' TERMINAL PHOSPHATE CYCLASE"/>
    <property type="match status" value="1"/>
</dbReference>
<evidence type="ECO:0000256" key="4">
    <source>
        <dbReference type="ARBA" id="ARBA00022598"/>
    </source>
</evidence>
<dbReference type="GeneID" id="103518901"/>
<protein>
    <recommendedName>
        <fullName evidence="3">RNA 3'-terminal phosphate cyclase</fullName>
        <ecNumber evidence="2">6.5.1.4</ecNumber>
    </recommendedName>
</protein>
<feature type="domain" description="RNA 3'-terminal phosphate cyclase insert" evidence="10">
    <location>
        <begin position="190"/>
        <end position="291"/>
    </location>
</feature>
<dbReference type="InterPro" id="IPR023797">
    <property type="entry name" value="RNA3'_phos_cyclase_dom"/>
</dbReference>
<dbReference type="Pfam" id="PF05189">
    <property type="entry name" value="RTC_insert"/>
    <property type="match status" value="1"/>
</dbReference>
<dbReference type="PROSITE" id="PS01287">
    <property type="entry name" value="RTC"/>
    <property type="match status" value="1"/>
</dbReference>
<dbReference type="Proteomes" id="UP000079169">
    <property type="component" value="Unplaced"/>
</dbReference>
<dbReference type="InterPro" id="IPR013791">
    <property type="entry name" value="RNA3'-term_phos_cycl_insert"/>
</dbReference>
<evidence type="ECO:0000256" key="7">
    <source>
        <dbReference type="PIRSR" id="PIRSR005378-1"/>
    </source>
</evidence>
<dbReference type="AlphaFoldDB" id="A0A1S3DHW5"/>
<feature type="binding site" evidence="8">
    <location>
        <position position="109"/>
    </location>
    <ligand>
        <name>ATP</name>
        <dbReference type="ChEBI" id="CHEBI:30616"/>
    </ligand>
</feature>
<feature type="binding site" evidence="8">
    <location>
        <begin position="302"/>
        <end position="306"/>
    </location>
    <ligand>
        <name>ATP</name>
        <dbReference type="ChEBI" id="CHEBI:30616"/>
    </ligand>
</feature>
<evidence type="ECO:0000256" key="1">
    <source>
        <dbReference type="ARBA" id="ARBA00009206"/>
    </source>
</evidence>
<keyword evidence="11" id="KW-1185">Reference proteome</keyword>
<dbReference type="PaxDb" id="121845-A0A1S3DHW5"/>
<dbReference type="RefSeq" id="XP_008482235.1">
    <property type="nucleotide sequence ID" value="XM_008484013.3"/>
</dbReference>
<evidence type="ECO:0000259" key="10">
    <source>
        <dbReference type="Pfam" id="PF05189"/>
    </source>
</evidence>
<dbReference type="KEGG" id="dci:103518901"/>
<dbReference type="InterPro" id="IPR037136">
    <property type="entry name" value="RNA3'_phos_cyclase_dom_sf"/>
</dbReference>
<evidence type="ECO:0000256" key="2">
    <source>
        <dbReference type="ARBA" id="ARBA00012725"/>
    </source>
</evidence>
<evidence type="ECO:0000256" key="6">
    <source>
        <dbReference type="ARBA" id="ARBA00024481"/>
    </source>
</evidence>
<dbReference type="InterPro" id="IPR000228">
    <property type="entry name" value="RNA3'_term_phos_cyc"/>
</dbReference>
<dbReference type="OrthoDB" id="25029at2759"/>
<dbReference type="PIRSF" id="PIRSF005378">
    <property type="entry name" value="RNA3'_term_phos_cycl_euk"/>
    <property type="match status" value="1"/>
</dbReference>
<dbReference type="InterPro" id="IPR020719">
    <property type="entry name" value="RNA3'_term_phos_cycl-like_CS"/>
</dbReference>